<dbReference type="CDD" id="cd06170">
    <property type="entry name" value="LuxR_C_like"/>
    <property type="match status" value="1"/>
</dbReference>
<evidence type="ECO:0000313" key="6">
    <source>
        <dbReference type="EMBL" id="RXK83573.1"/>
    </source>
</evidence>
<feature type="domain" description="HTH luxR-type" evidence="4">
    <location>
        <begin position="143"/>
        <end position="208"/>
    </location>
</feature>
<dbReference type="EMBL" id="SDHZ01000002">
    <property type="protein sequence ID" value="RXK83573.1"/>
    <property type="molecule type" value="Genomic_DNA"/>
</dbReference>
<comment type="caution">
    <text evidence="6">The sequence shown here is derived from an EMBL/GenBank/DDBJ whole genome shotgun (WGS) entry which is preliminary data.</text>
</comment>
<dbReference type="SUPFAM" id="SSF46894">
    <property type="entry name" value="C-terminal effector domain of the bipartite response regulators"/>
    <property type="match status" value="1"/>
</dbReference>
<protein>
    <submittedName>
        <fullName evidence="6">Response regulator transcription factor</fullName>
    </submittedName>
</protein>
<dbReference type="SMART" id="SM00448">
    <property type="entry name" value="REC"/>
    <property type="match status" value="1"/>
</dbReference>
<dbReference type="Pfam" id="PF00072">
    <property type="entry name" value="Response_reg"/>
    <property type="match status" value="1"/>
</dbReference>
<dbReference type="GO" id="GO:0003677">
    <property type="term" value="F:DNA binding"/>
    <property type="evidence" value="ECO:0007669"/>
    <property type="project" value="UniProtKB-KW"/>
</dbReference>
<dbReference type="InterPro" id="IPR000792">
    <property type="entry name" value="Tscrpt_reg_LuxR_C"/>
</dbReference>
<dbReference type="SUPFAM" id="SSF52172">
    <property type="entry name" value="CheY-like"/>
    <property type="match status" value="1"/>
</dbReference>
<dbReference type="CDD" id="cd17535">
    <property type="entry name" value="REC_NarL-like"/>
    <property type="match status" value="1"/>
</dbReference>
<accession>A0A4Q1D6Q6</accession>
<dbReference type="RefSeq" id="WP_129004625.1">
    <property type="nucleotide sequence ID" value="NZ_SDHZ01000002.1"/>
</dbReference>
<dbReference type="Gene3D" id="3.40.50.2300">
    <property type="match status" value="1"/>
</dbReference>
<evidence type="ECO:0000259" key="5">
    <source>
        <dbReference type="PROSITE" id="PS50110"/>
    </source>
</evidence>
<gene>
    <name evidence="6" type="ORF">ESB13_15910</name>
</gene>
<dbReference type="PANTHER" id="PTHR43214">
    <property type="entry name" value="TWO-COMPONENT RESPONSE REGULATOR"/>
    <property type="match status" value="1"/>
</dbReference>
<dbReference type="PANTHER" id="PTHR43214:SF43">
    <property type="entry name" value="TWO-COMPONENT RESPONSE REGULATOR"/>
    <property type="match status" value="1"/>
</dbReference>
<dbReference type="InterPro" id="IPR011006">
    <property type="entry name" value="CheY-like_superfamily"/>
</dbReference>
<dbReference type="PROSITE" id="PS50110">
    <property type="entry name" value="RESPONSE_REGULATORY"/>
    <property type="match status" value="1"/>
</dbReference>
<name>A0A4Q1D6Q6_9BACT</name>
<dbReference type="InterPro" id="IPR016032">
    <property type="entry name" value="Sig_transdc_resp-reg_C-effctor"/>
</dbReference>
<keyword evidence="7" id="KW-1185">Reference proteome</keyword>
<dbReference type="OrthoDB" id="9797341at2"/>
<reference evidence="6 7" key="1">
    <citation type="submission" date="2019-01" db="EMBL/GenBank/DDBJ databases">
        <title>Filimonas sp. strain TTM-71.</title>
        <authorList>
            <person name="Chen W.-M."/>
        </authorList>
    </citation>
    <scope>NUCLEOTIDE SEQUENCE [LARGE SCALE GENOMIC DNA]</scope>
    <source>
        <strain evidence="6 7">TTM-71</strain>
    </source>
</reference>
<dbReference type="PROSITE" id="PS50043">
    <property type="entry name" value="HTH_LUXR_2"/>
    <property type="match status" value="1"/>
</dbReference>
<feature type="modified residue" description="4-aspartylphosphate" evidence="3">
    <location>
        <position position="55"/>
    </location>
</feature>
<evidence type="ECO:0000256" key="1">
    <source>
        <dbReference type="ARBA" id="ARBA00022553"/>
    </source>
</evidence>
<dbReference type="InterPro" id="IPR001789">
    <property type="entry name" value="Sig_transdc_resp-reg_receiver"/>
</dbReference>
<dbReference type="InterPro" id="IPR058245">
    <property type="entry name" value="NreC/VraR/RcsB-like_REC"/>
</dbReference>
<dbReference type="Pfam" id="PF00196">
    <property type="entry name" value="GerE"/>
    <property type="match status" value="1"/>
</dbReference>
<keyword evidence="1 3" id="KW-0597">Phosphoprotein</keyword>
<evidence type="ECO:0000256" key="3">
    <source>
        <dbReference type="PROSITE-ProRule" id="PRU00169"/>
    </source>
</evidence>
<dbReference type="InterPro" id="IPR039420">
    <property type="entry name" value="WalR-like"/>
</dbReference>
<dbReference type="SMART" id="SM00421">
    <property type="entry name" value="HTH_LUXR"/>
    <property type="match status" value="1"/>
</dbReference>
<organism evidence="6 7">
    <name type="scientific">Filimonas effusa</name>
    <dbReference type="NCBI Taxonomy" id="2508721"/>
    <lineage>
        <taxon>Bacteria</taxon>
        <taxon>Pseudomonadati</taxon>
        <taxon>Bacteroidota</taxon>
        <taxon>Chitinophagia</taxon>
        <taxon>Chitinophagales</taxon>
        <taxon>Chitinophagaceae</taxon>
        <taxon>Filimonas</taxon>
    </lineage>
</organism>
<sequence length="212" mass="23637">MTKVALVDDHVLLRNGLAAVIAGFGDFEVIFEADNGKHFIQQVEIHGLPDVVLLDITMPEMDGFETAKWIRRHHPQVKVLVLSMMDNDAAIIRMLRNGAQGYILKDSKPGVLSAALHEVANRGFYMNELITGKLVHLAIKSDEDEGEMKLSDKEVAFLRLCCTEKSYKEIADEMGITPRAVEGLRSNMFEKLEIASRVGLVLYAIRNSLVTV</sequence>
<feature type="domain" description="Response regulatory" evidence="5">
    <location>
        <begin position="3"/>
        <end position="120"/>
    </location>
</feature>
<evidence type="ECO:0000313" key="7">
    <source>
        <dbReference type="Proteomes" id="UP000290545"/>
    </source>
</evidence>
<keyword evidence="2" id="KW-0238">DNA-binding</keyword>
<dbReference type="GO" id="GO:0000160">
    <property type="term" value="P:phosphorelay signal transduction system"/>
    <property type="evidence" value="ECO:0007669"/>
    <property type="project" value="InterPro"/>
</dbReference>
<evidence type="ECO:0000259" key="4">
    <source>
        <dbReference type="PROSITE" id="PS50043"/>
    </source>
</evidence>
<dbReference type="Proteomes" id="UP000290545">
    <property type="component" value="Unassembled WGS sequence"/>
</dbReference>
<proteinExistence type="predicted"/>
<dbReference type="GO" id="GO:0006355">
    <property type="term" value="P:regulation of DNA-templated transcription"/>
    <property type="evidence" value="ECO:0007669"/>
    <property type="project" value="InterPro"/>
</dbReference>
<evidence type="ECO:0000256" key="2">
    <source>
        <dbReference type="ARBA" id="ARBA00023125"/>
    </source>
</evidence>
<dbReference type="AlphaFoldDB" id="A0A4Q1D6Q6"/>